<evidence type="ECO:0000313" key="2">
    <source>
        <dbReference type="Proteomes" id="UP000202485"/>
    </source>
</evidence>
<name>A0A238KX54_9RHOB</name>
<evidence type="ECO:0008006" key="3">
    <source>
        <dbReference type="Google" id="ProtNLM"/>
    </source>
</evidence>
<proteinExistence type="predicted"/>
<dbReference type="RefSeq" id="WP_093964526.1">
    <property type="nucleotide sequence ID" value="NZ_FXYG01000004.1"/>
</dbReference>
<keyword evidence="2" id="KW-1185">Reference proteome</keyword>
<dbReference type="GeneID" id="57465654"/>
<reference evidence="2" key="1">
    <citation type="submission" date="2017-05" db="EMBL/GenBank/DDBJ databases">
        <authorList>
            <person name="Rodrigo-Torres L."/>
            <person name="Arahal R. D."/>
            <person name="Lucena T."/>
        </authorList>
    </citation>
    <scope>NUCLEOTIDE SEQUENCE [LARGE SCALE GENOMIC DNA]</scope>
    <source>
        <strain evidence="2">CECT 8715</strain>
    </source>
</reference>
<sequence length="72" mass="7920">MAQTSTHRPAILNLFSAVADVFSGIYDALIRMGEANAKVIKIKQLSELTDEELAARGLKREDIVRLVMAGVY</sequence>
<protein>
    <recommendedName>
        <fullName evidence="3">DUF1127 domain-containing protein</fullName>
    </recommendedName>
</protein>
<accession>A0A238KX54</accession>
<evidence type="ECO:0000313" key="1">
    <source>
        <dbReference type="EMBL" id="SMX47210.1"/>
    </source>
</evidence>
<dbReference type="EMBL" id="FXYG01000004">
    <property type="protein sequence ID" value="SMX47210.1"/>
    <property type="molecule type" value="Genomic_DNA"/>
</dbReference>
<dbReference type="OrthoDB" id="7867799at2"/>
<dbReference type="AlphaFoldDB" id="A0A238KX54"/>
<dbReference type="Proteomes" id="UP000202485">
    <property type="component" value="Unassembled WGS sequence"/>
</dbReference>
<gene>
    <name evidence="1" type="ORF">RUA8715_03020</name>
</gene>
<organism evidence="1 2">
    <name type="scientific">Ruegeria arenilitoris</name>
    <dbReference type="NCBI Taxonomy" id="1173585"/>
    <lineage>
        <taxon>Bacteria</taxon>
        <taxon>Pseudomonadati</taxon>
        <taxon>Pseudomonadota</taxon>
        <taxon>Alphaproteobacteria</taxon>
        <taxon>Rhodobacterales</taxon>
        <taxon>Roseobacteraceae</taxon>
        <taxon>Ruegeria</taxon>
    </lineage>
</organism>